<dbReference type="EMBL" id="NJBN01000002">
    <property type="protein sequence ID" value="TKJ41526.1"/>
    <property type="molecule type" value="Genomic_DNA"/>
</dbReference>
<gene>
    <name evidence="1" type="ORF">CEE37_02895</name>
</gene>
<proteinExistence type="predicted"/>
<sequence>MQHKNLWVWVEGNDDARLFKERIKPIFDQRYSRVRIRTYRHLNKKLMCKLISVANEENADYFLVADINSAPCPSAKKSEVRKVYSDLEDENIIVVIREIEGWYLAGLGNDSCRSLGIETFNNTDQIGKGKFKELMPTKYDSRVDYMSEILKHWNIRVALKKNSSFSYFAKKYNL</sequence>
<accession>A0A532V2U0</accession>
<evidence type="ECO:0000313" key="2">
    <source>
        <dbReference type="Proteomes" id="UP000319619"/>
    </source>
</evidence>
<reference evidence="1 2" key="1">
    <citation type="submission" date="2017-06" db="EMBL/GenBank/DDBJ databases">
        <title>Novel microbial phyla capable of carbon fixation and sulfur reduction in deep-sea sediments.</title>
        <authorList>
            <person name="Huang J."/>
            <person name="Baker B."/>
            <person name="Wang Y."/>
        </authorList>
    </citation>
    <scope>NUCLEOTIDE SEQUENCE [LARGE SCALE GENOMIC DNA]</scope>
    <source>
        <strain evidence="1">B3_LCP</strain>
    </source>
</reference>
<comment type="caution">
    <text evidence="1">The sequence shown here is derived from an EMBL/GenBank/DDBJ whole genome shotgun (WGS) entry which is preliminary data.</text>
</comment>
<protein>
    <recommendedName>
        <fullName evidence="3">DUF4276 family protein</fullName>
    </recommendedName>
</protein>
<evidence type="ECO:0008006" key="3">
    <source>
        <dbReference type="Google" id="ProtNLM"/>
    </source>
</evidence>
<dbReference type="AlphaFoldDB" id="A0A532V2U0"/>
<name>A0A532V2U0_UNCL8</name>
<organism evidence="1 2">
    <name type="scientific">candidate division LCP-89 bacterium B3_LCP</name>
    <dbReference type="NCBI Taxonomy" id="2012998"/>
    <lineage>
        <taxon>Bacteria</taxon>
        <taxon>Pseudomonadati</taxon>
        <taxon>Bacteria division LCP-89</taxon>
    </lineage>
</organism>
<dbReference type="Proteomes" id="UP000319619">
    <property type="component" value="Unassembled WGS sequence"/>
</dbReference>
<evidence type="ECO:0000313" key="1">
    <source>
        <dbReference type="EMBL" id="TKJ41526.1"/>
    </source>
</evidence>